<protein>
    <recommendedName>
        <fullName evidence="4">DUF5673 domain-containing protein</fullName>
    </recommendedName>
</protein>
<name>A0A2G9YCB9_9BACT</name>
<keyword evidence="1" id="KW-0472">Membrane</keyword>
<dbReference type="EMBL" id="PCRH01000066">
    <property type="protein sequence ID" value="PIP16877.1"/>
    <property type="molecule type" value="Genomic_DNA"/>
</dbReference>
<evidence type="ECO:0000313" key="2">
    <source>
        <dbReference type="EMBL" id="PIP16877.1"/>
    </source>
</evidence>
<dbReference type="Proteomes" id="UP000231480">
    <property type="component" value="Unassembled WGS sequence"/>
</dbReference>
<evidence type="ECO:0008006" key="4">
    <source>
        <dbReference type="Google" id="ProtNLM"/>
    </source>
</evidence>
<sequence>MLIWQAKEFKKKARGKLWYIIWALFSLGIIIFAVLEQSPLMVLVFILISVIAYLFSKKEPEKLEFILNKKGVQIKDKLHSYDNLESFWIFYDPPRKKILSFKSKKILMPYLNIPIAKQDPIKIRKYLLKFLSEKEHEESFFENLLPF</sequence>
<evidence type="ECO:0000256" key="1">
    <source>
        <dbReference type="SAM" id="Phobius"/>
    </source>
</evidence>
<keyword evidence="1" id="KW-0812">Transmembrane</keyword>
<dbReference type="AlphaFoldDB" id="A0A2G9YCB9"/>
<comment type="caution">
    <text evidence="2">The sequence shown here is derived from an EMBL/GenBank/DDBJ whole genome shotgun (WGS) entry which is preliminary data.</text>
</comment>
<feature type="transmembrane region" description="Helical" evidence="1">
    <location>
        <begin position="40"/>
        <end position="56"/>
    </location>
</feature>
<feature type="transmembrane region" description="Helical" evidence="1">
    <location>
        <begin position="17"/>
        <end position="34"/>
    </location>
</feature>
<keyword evidence="1" id="KW-1133">Transmembrane helix</keyword>
<accession>A0A2G9YCB9</accession>
<gene>
    <name evidence="2" type="ORF">COX44_02965</name>
</gene>
<proteinExistence type="predicted"/>
<organism evidence="2 3">
    <name type="scientific">Candidatus Portnoybacteria bacterium CG23_combo_of_CG06-09_8_20_14_all_37_13</name>
    <dbReference type="NCBI Taxonomy" id="1974819"/>
    <lineage>
        <taxon>Bacteria</taxon>
        <taxon>Candidatus Portnoyibacteriota</taxon>
    </lineage>
</organism>
<reference evidence="2 3" key="1">
    <citation type="submission" date="2017-09" db="EMBL/GenBank/DDBJ databases">
        <title>Depth-based differentiation of microbial function through sediment-hosted aquifers and enrichment of novel symbionts in the deep terrestrial subsurface.</title>
        <authorList>
            <person name="Probst A.J."/>
            <person name="Ladd B."/>
            <person name="Jarett J.K."/>
            <person name="Geller-Mcgrath D.E."/>
            <person name="Sieber C.M."/>
            <person name="Emerson J.B."/>
            <person name="Anantharaman K."/>
            <person name="Thomas B.C."/>
            <person name="Malmstrom R."/>
            <person name="Stieglmeier M."/>
            <person name="Klingl A."/>
            <person name="Woyke T."/>
            <person name="Ryan C.M."/>
            <person name="Banfield J.F."/>
        </authorList>
    </citation>
    <scope>NUCLEOTIDE SEQUENCE [LARGE SCALE GENOMIC DNA]</scope>
    <source>
        <strain evidence="2">CG23_combo_of_CG06-09_8_20_14_all_37_13</strain>
    </source>
</reference>
<evidence type="ECO:0000313" key="3">
    <source>
        <dbReference type="Proteomes" id="UP000231480"/>
    </source>
</evidence>